<dbReference type="AlphaFoldDB" id="A0AB37IIJ6"/>
<evidence type="ECO:0000313" key="3">
    <source>
        <dbReference type="Proteomes" id="UP000253498"/>
    </source>
</evidence>
<evidence type="ECO:0000256" key="1">
    <source>
        <dbReference type="SAM" id="MobiDB-lite"/>
    </source>
</evidence>
<evidence type="ECO:0000313" key="2">
    <source>
        <dbReference type="EMBL" id="RBT67357.1"/>
    </source>
</evidence>
<dbReference type="Gene3D" id="1.10.287.950">
    <property type="entry name" value="Methyl-accepting chemotaxis protein"/>
    <property type="match status" value="1"/>
</dbReference>
<sequence>MFNIFTGEKTKLTQDVKTVTEDIKNTNNQLIEDINQKGNLEKMVTGNLDKNIAVCDQVKSEINVPKAKLSELSAEYDVVEVKTKGLRDVSKHRREQLEKISGKLNVMEQKVEDLERNVQGWKGKHEKFKEELLVRKQEINQLKENAQQRVENLSNLGDKQDQMQNSNKTNRTSRG</sequence>
<feature type="region of interest" description="Disordered" evidence="1">
    <location>
        <begin position="145"/>
        <end position="175"/>
    </location>
</feature>
<dbReference type="EMBL" id="LESJ01000006">
    <property type="protein sequence ID" value="RBT67357.1"/>
    <property type="molecule type" value="Genomic_DNA"/>
</dbReference>
<comment type="caution">
    <text evidence="2">The sequence shown here is derived from an EMBL/GenBank/DDBJ whole genome shotgun (WGS) entry which is preliminary data.</text>
</comment>
<organism evidence="2 3">
    <name type="scientific">Enterococcus hirae</name>
    <dbReference type="NCBI Taxonomy" id="1354"/>
    <lineage>
        <taxon>Bacteria</taxon>
        <taxon>Bacillati</taxon>
        <taxon>Bacillota</taxon>
        <taxon>Bacilli</taxon>
        <taxon>Lactobacillales</taxon>
        <taxon>Enterococcaceae</taxon>
        <taxon>Enterococcus</taxon>
    </lineage>
</organism>
<proteinExistence type="predicted"/>
<gene>
    <name evidence="2" type="ORF">EB03_02121</name>
</gene>
<dbReference type="Proteomes" id="UP000253498">
    <property type="component" value="Unassembled WGS sequence"/>
</dbReference>
<reference evidence="2 3" key="1">
    <citation type="submission" date="2015-06" db="EMBL/GenBank/DDBJ databases">
        <title>The Genome Sequence of Enterococcus hirae 88EA1.</title>
        <authorList>
            <consortium name="The Broad Institute Genomics Platform"/>
            <consortium name="The Broad Institute Genome Sequencing Center for Infectious Disease"/>
            <person name="Earl A.M."/>
            <person name="Van Tyne D."/>
            <person name="Lebreton F."/>
            <person name="Saavedra J.T."/>
            <person name="Gilmore M.S."/>
            <person name="Manson McGuire A."/>
            <person name="Clock S."/>
            <person name="Crupain M."/>
            <person name="Rangan U."/>
            <person name="Young S."/>
            <person name="Abouelleil A."/>
            <person name="Cao P."/>
            <person name="Chapman S.B."/>
            <person name="Griggs A."/>
            <person name="Priest M."/>
            <person name="Shea T."/>
            <person name="Wortman J."/>
            <person name="Nusbaum C."/>
            <person name="Birren B."/>
        </authorList>
    </citation>
    <scope>NUCLEOTIDE SEQUENCE [LARGE SCALE GENOMIC DNA]</scope>
    <source>
        <strain evidence="2 3">88EA1</strain>
    </source>
</reference>
<protein>
    <submittedName>
        <fullName evidence="2">Uncharacterized protein</fullName>
    </submittedName>
</protein>
<dbReference type="RefSeq" id="WP_240187919.1">
    <property type="nucleotide sequence ID" value="NZ_JBFCRC010000001.1"/>
</dbReference>
<name>A0AB37IIJ6_ENTHR</name>
<accession>A0AB37IIJ6</accession>